<dbReference type="OrthoDB" id="5867527at2759"/>
<dbReference type="GO" id="GO:0005921">
    <property type="term" value="C:gap junction"/>
    <property type="evidence" value="ECO:0007669"/>
    <property type="project" value="UniProtKB-UniRule"/>
</dbReference>
<dbReference type="Pfam" id="PF00876">
    <property type="entry name" value="Innexin"/>
    <property type="match status" value="1"/>
</dbReference>
<comment type="subcellular location">
    <subcellularLocation>
        <location evidence="1 9">Cell membrane</location>
        <topology evidence="1 9">Multi-pass membrane protein</topology>
    </subcellularLocation>
</comment>
<keyword evidence="6 9" id="KW-0406">Ion transport</keyword>
<dbReference type="InterPro" id="IPR000990">
    <property type="entry name" value="Innexin"/>
</dbReference>
<keyword evidence="2 9" id="KW-0813">Transport</keyword>
<dbReference type="EMBL" id="CAJNOQ010024947">
    <property type="protein sequence ID" value="CAF1532673.1"/>
    <property type="molecule type" value="Genomic_DNA"/>
</dbReference>
<organism evidence="10 12">
    <name type="scientific">Didymodactylos carnosus</name>
    <dbReference type="NCBI Taxonomy" id="1234261"/>
    <lineage>
        <taxon>Eukaryota</taxon>
        <taxon>Metazoa</taxon>
        <taxon>Spiralia</taxon>
        <taxon>Gnathifera</taxon>
        <taxon>Rotifera</taxon>
        <taxon>Eurotatoria</taxon>
        <taxon>Bdelloidea</taxon>
        <taxon>Philodinida</taxon>
        <taxon>Philodinidae</taxon>
        <taxon>Didymodactylos</taxon>
    </lineage>
</organism>
<protein>
    <recommendedName>
        <fullName evidence="9">Innexin</fullName>
    </recommendedName>
</protein>
<dbReference type="Proteomes" id="UP000681722">
    <property type="component" value="Unassembled WGS sequence"/>
</dbReference>
<name>A0A815VJ62_9BILA</name>
<dbReference type="PANTHER" id="PTHR11893">
    <property type="entry name" value="INNEXIN"/>
    <property type="match status" value="1"/>
</dbReference>
<evidence type="ECO:0000256" key="9">
    <source>
        <dbReference type="RuleBase" id="RU010713"/>
    </source>
</evidence>
<evidence type="ECO:0000256" key="3">
    <source>
        <dbReference type="ARBA" id="ARBA00022475"/>
    </source>
</evidence>
<dbReference type="GO" id="GO:0005886">
    <property type="term" value="C:plasma membrane"/>
    <property type="evidence" value="ECO:0007669"/>
    <property type="project" value="UniProtKB-SubCell"/>
</dbReference>
<dbReference type="Proteomes" id="UP000663829">
    <property type="component" value="Unassembled WGS sequence"/>
</dbReference>
<dbReference type="GO" id="GO:0034220">
    <property type="term" value="P:monoatomic ion transmembrane transport"/>
    <property type="evidence" value="ECO:0007669"/>
    <property type="project" value="UniProtKB-KW"/>
</dbReference>
<comment type="similarity">
    <text evidence="9">Belongs to the pannexin family.</text>
</comment>
<evidence type="ECO:0000256" key="2">
    <source>
        <dbReference type="ARBA" id="ARBA00022448"/>
    </source>
</evidence>
<evidence type="ECO:0000256" key="4">
    <source>
        <dbReference type="ARBA" id="ARBA00022692"/>
    </source>
</evidence>
<evidence type="ECO:0000256" key="5">
    <source>
        <dbReference type="ARBA" id="ARBA00022989"/>
    </source>
</evidence>
<evidence type="ECO:0000256" key="8">
    <source>
        <dbReference type="ARBA" id="ARBA00023303"/>
    </source>
</evidence>
<dbReference type="PRINTS" id="PR01262">
    <property type="entry name" value="INNEXIN"/>
</dbReference>
<comment type="caution">
    <text evidence="9">Lacks conserved residue(s) required for the propagation of feature annotation.</text>
</comment>
<comment type="caution">
    <text evidence="10">The sequence shown here is derived from an EMBL/GenBank/DDBJ whole genome shotgun (WGS) entry which is preliminary data.</text>
</comment>
<dbReference type="EMBL" id="CAJOBC010090535">
    <property type="protein sequence ID" value="CAF4392074.1"/>
    <property type="molecule type" value="Genomic_DNA"/>
</dbReference>
<keyword evidence="7 9" id="KW-0472">Membrane</keyword>
<reference evidence="10" key="1">
    <citation type="submission" date="2021-02" db="EMBL/GenBank/DDBJ databases">
        <authorList>
            <person name="Nowell W R."/>
        </authorList>
    </citation>
    <scope>NUCLEOTIDE SEQUENCE</scope>
</reference>
<keyword evidence="8 9" id="KW-0407">Ion channel</keyword>
<keyword evidence="12" id="KW-1185">Reference proteome</keyword>
<feature type="transmembrane region" description="Helical" evidence="9">
    <location>
        <begin position="160"/>
        <end position="183"/>
    </location>
</feature>
<evidence type="ECO:0000256" key="6">
    <source>
        <dbReference type="ARBA" id="ARBA00023065"/>
    </source>
</evidence>
<sequence length="279" mass="32826">MLWRSMNTRSGIDIQSFVNHGHDSKNVPALVDTLEQYCSPTTELKHSNFFIKCLRIVSCTSGKRMGNYLISLNLFVKSLYLLNSFMQLCLLNLFLGQESWLFGIDVWNTILSGNVLKDSSYFPRVTLCDLRVREIGIVHRYTVQCVLPINMLNEKVFMVLWFWFIYVFIRNVLSFIVTIYEILYEGDRVSYITHLYRLSSTRSEDDDYVQQYTRGYLMQDGVLIIRLLSQNVNDVVAIHVVNKLIENYTKRQQEIEVKQRIRQQQQEQMLNNEPCQSDV</sequence>
<dbReference type="PANTHER" id="PTHR11893:SF36">
    <property type="entry name" value="INNEXIN-5"/>
    <property type="match status" value="1"/>
</dbReference>
<evidence type="ECO:0000313" key="11">
    <source>
        <dbReference type="EMBL" id="CAF4392074.1"/>
    </source>
</evidence>
<evidence type="ECO:0000256" key="7">
    <source>
        <dbReference type="ARBA" id="ARBA00023136"/>
    </source>
</evidence>
<evidence type="ECO:0000256" key="1">
    <source>
        <dbReference type="ARBA" id="ARBA00004651"/>
    </source>
</evidence>
<dbReference type="AlphaFoldDB" id="A0A815VJ62"/>
<dbReference type="PROSITE" id="PS51013">
    <property type="entry name" value="PANNEXIN"/>
    <property type="match status" value="1"/>
</dbReference>
<accession>A0A815VJ62</accession>
<keyword evidence="5 9" id="KW-1133">Transmembrane helix</keyword>
<feature type="transmembrane region" description="Helical" evidence="9">
    <location>
        <begin position="74"/>
        <end position="95"/>
    </location>
</feature>
<gene>
    <name evidence="9" type="primary">inx</name>
    <name evidence="10" type="ORF">GPM918_LOCUS38146</name>
    <name evidence="11" type="ORF">SRO942_LOCUS38946</name>
</gene>
<keyword evidence="4 9" id="KW-0812">Transmembrane</keyword>
<evidence type="ECO:0000313" key="12">
    <source>
        <dbReference type="Proteomes" id="UP000663829"/>
    </source>
</evidence>
<proteinExistence type="inferred from homology"/>
<keyword evidence="3" id="KW-1003">Cell membrane</keyword>
<comment type="function">
    <text evidence="9">Structural component of the gap junctions.</text>
</comment>
<evidence type="ECO:0000313" key="10">
    <source>
        <dbReference type="EMBL" id="CAF1532673.1"/>
    </source>
</evidence>